<reference evidence="2 3" key="1">
    <citation type="submission" date="2024-10" db="EMBL/GenBank/DDBJ databases">
        <title>The Natural Products Discovery Center: Release of the First 8490 Sequenced Strains for Exploring Actinobacteria Biosynthetic Diversity.</title>
        <authorList>
            <person name="Kalkreuter E."/>
            <person name="Kautsar S.A."/>
            <person name="Yang D."/>
            <person name="Bader C.D."/>
            <person name="Teijaro C.N."/>
            <person name="Fluegel L."/>
            <person name="Davis C.M."/>
            <person name="Simpson J.R."/>
            <person name="Lauterbach L."/>
            <person name="Steele A.D."/>
            <person name="Gui C."/>
            <person name="Meng S."/>
            <person name="Li G."/>
            <person name="Viehrig K."/>
            <person name="Ye F."/>
            <person name="Su P."/>
            <person name="Kiefer A.F."/>
            <person name="Nichols A."/>
            <person name="Cepeda A.J."/>
            <person name="Yan W."/>
            <person name="Fan B."/>
            <person name="Jiang Y."/>
            <person name="Adhikari A."/>
            <person name="Zheng C.-J."/>
            <person name="Schuster L."/>
            <person name="Cowan T.M."/>
            <person name="Smanski M.J."/>
            <person name="Chevrette M.G."/>
            <person name="De Carvalho L.P.S."/>
            <person name="Shen B."/>
        </authorList>
    </citation>
    <scope>NUCLEOTIDE SEQUENCE [LARGE SCALE GENOMIC DNA]</scope>
    <source>
        <strain evidence="2 3">NPDC053346</strain>
    </source>
</reference>
<evidence type="ECO:0000313" key="3">
    <source>
        <dbReference type="Proteomes" id="UP001614391"/>
    </source>
</evidence>
<proteinExistence type="predicted"/>
<protein>
    <submittedName>
        <fullName evidence="2">Uncharacterized protein</fullName>
    </submittedName>
</protein>
<feature type="compositionally biased region" description="Basic and acidic residues" evidence="1">
    <location>
        <begin position="45"/>
        <end position="72"/>
    </location>
</feature>
<comment type="caution">
    <text evidence="2">The sequence shown here is derived from an EMBL/GenBank/DDBJ whole genome shotgun (WGS) entry which is preliminary data.</text>
</comment>
<feature type="compositionally biased region" description="Basic and acidic residues" evidence="1">
    <location>
        <begin position="1"/>
        <end position="17"/>
    </location>
</feature>
<organism evidence="2 3">
    <name type="scientific">Streptomyces bikiniensis</name>
    <dbReference type="NCBI Taxonomy" id="1896"/>
    <lineage>
        <taxon>Bacteria</taxon>
        <taxon>Bacillati</taxon>
        <taxon>Actinomycetota</taxon>
        <taxon>Actinomycetes</taxon>
        <taxon>Kitasatosporales</taxon>
        <taxon>Streptomycetaceae</taxon>
        <taxon>Streptomyces</taxon>
    </lineage>
</organism>
<evidence type="ECO:0000256" key="1">
    <source>
        <dbReference type="SAM" id="MobiDB-lite"/>
    </source>
</evidence>
<feature type="region of interest" description="Disordered" evidence="1">
    <location>
        <begin position="1"/>
        <end position="100"/>
    </location>
</feature>
<accession>A0ABW8CYB7</accession>
<dbReference type="Proteomes" id="UP001614391">
    <property type="component" value="Unassembled WGS sequence"/>
</dbReference>
<gene>
    <name evidence="2" type="ORF">ACIGW0_24885</name>
</gene>
<name>A0ABW8CYB7_STRBI</name>
<sequence>MTTEPEGDRAESADVRAARAAIEAHLNRTDPAPEGEPHAAGPSVPREDRGDTAQGVRRVDDATAERIAREAWDAVLAATPPPPDPGTDPAPARGAREPAEVTELRARAIAVTRGLRELGHHLDETLLPGPDMAAG</sequence>
<dbReference type="RefSeq" id="WP_030217468.1">
    <property type="nucleotide sequence ID" value="NZ_JBITYT010000011.1"/>
</dbReference>
<feature type="compositionally biased region" description="Pro residues" evidence="1">
    <location>
        <begin position="79"/>
        <end position="88"/>
    </location>
</feature>
<dbReference type="EMBL" id="JBITYT010000011">
    <property type="protein sequence ID" value="MFI9122583.1"/>
    <property type="molecule type" value="Genomic_DNA"/>
</dbReference>
<keyword evidence="3" id="KW-1185">Reference proteome</keyword>
<evidence type="ECO:0000313" key="2">
    <source>
        <dbReference type="EMBL" id="MFI9122583.1"/>
    </source>
</evidence>